<keyword evidence="3" id="KW-0813">Transport</keyword>
<dbReference type="EMBL" id="JBGCUO010000001">
    <property type="protein sequence ID" value="MEY1660956.1"/>
    <property type="molecule type" value="Genomic_DNA"/>
</dbReference>
<dbReference type="Gene3D" id="1.20.1600.10">
    <property type="entry name" value="Outer membrane efflux proteins (OEP)"/>
    <property type="match status" value="1"/>
</dbReference>
<evidence type="ECO:0000313" key="9">
    <source>
        <dbReference type="EMBL" id="MEY1660956.1"/>
    </source>
</evidence>
<dbReference type="InterPro" id="IPR010130">
    <property type="entry name" value="T1SS_OMP_TolC"/>
</dbReference>
<protein>
    <submittedName>
        <fullName evidence="9">TolC family outer membrane protein</fullName>
    </submittedName>
</protein>
<accession>A0ABV4AFW8</accession>
<keyword evidence="7" id="KW-0998">Cell outer membrane</keyword>
<sequence length="456" mass="51185">MFKLKTAIAAGVALLTGALQPAYSATLAEVLEAAWQADSEWNAALRTWEADQQLENQGRAALLPNVNASYSWLKNDLEVRTGAKGDHDYESQTLTLSLVQPLFQPQAWYGYKQLKATTSVAAANFASARQDFLLRVSNQYFGVLRGWEDLTTLRAQERAIGRQLEQTRERYDVGLVAQTDVLEAQAAYDLTQSDRILAEAQFEIARDRLEALTNRNWDSLAKLQDDLPLDGPLPAKSEEWVELARARNPQLLMALYQSEVQQNNARVQAWAHSPTVDFVAQHQRYRDDDDTLQPTPPNTRNTAYGVEVKLPLFQGGAVASRRKQAALQYEASQETYQRTWRDVGQQALSSFRVVHANALRIKAREQAIRSAQSALEATQAGYDVGTRNIVDVLNAQRTLFSAQRDYATTRYDYITESLTLKAVAGVLSEDDLQQVDQWLSRNDEVTLDDVVNDQDA</sequence>
<evidence type="ECO:0000256" key="1">
    <source>
        <dbReference type="ARBA" id="ARBA00004442"/>
    </source>
</evidence>
<evidence type="ECO:0000256" key="4">
    <source>
        <dbReference type="ARBA" id="ARBA00022452"/>
    </source>
</evidence>
<comment type="caution">
    <text evidence="9">The sequence shown here is derived from an EMBL/GenBank/DDBJ whole genome shotgun (WGS) entry which is preliminary data.</text>
</comment>
<evidence type="ECO:0000313" key="10">
    <source>
        <dbReference type="Proteomes" id="UP001562065"/>
    </source>
</evidence>
<dbReference type="PANTHER" id="PTHR30026:SF20">
    <property type="entry name" value="OUTER MEMBRANE PROTEIN TOLC"/>
    <property type="match status" value="1"/>
</dbReference>
<evidence type="ECO:0000256" key="8">
    <source>
        <dbReference type="SAM" id="SignalP"/>
    </source>
</evidence>
<dbReference type="RefSeq" id="WP_369454196.1">
    <property type="nucleotide sequence ID" value="NZ_JBGCUO010000001.1"/>
</dbReference>
<dbReference type="SUPFAM" id="SSF56954">
    <property type="entry name" value="Outer membrane efflux proteins (OEP)"/>
    <property type="match status" value="1"/>
</dbReference>
<dbReference type="InterPro" id="IPR051906">
    <property type="entry name" value="TolC-like"/>
</dbReference>
<name>A0ABV4AFW8_9GAMM</name>
<comment type="similarity">
    <text evidence="2">Belongs to the outer membrane factor (OMF) (TC 1.B.17) family.</text>
</comment>
<reference evidence="9 10" key="1">
    <citation type="submission" date="2024-07" db="EMBL/GenBank/DDBJ databases">
        <authorList>
            <person name="Ren Q."/>
        </authorList>
    </citation>
    <scope>NUCLEOTIDE SEQUENCE [LARGE SCALE GENOMIC DNA]</scope>
    <source>
        <strain evidence="9 10">REN37</strain>
    </source>
</reference>
<feature type="chain" id="PRO_5045689998" evidence="8">
    <location>
        <begin position="25"/>
        <end position="456"/>
    </location>
</feature>
<organism evidence="9 10">
    <name type="scientific">Isoalcanivorax beigongshangi</name>
    <dbReference type="NCBI Taxonomy" id="3238810"/>
    <lineage>
        <taxon>Bacteria</taxon>
        <taxon>Pseudomonadati</taxon>
        <taxon>Pseudomonadota</taxon>
        <taxon>Gammaproteobacteria</taxon>
        <taxon>Oceanospirillales</taxon>
        <taxon>Alcanivoracaceae</taxon>
        <taxon>Isoalcanivorax</taxon>
    </lineage>
</organism>
<dbReference type="InterPro" id="IPR003423">
    <property type="entry name" value="OMP_efflux"/>
</dbReference>
<proteinExistence type="inferred from homology"/>
<dbReference type="NCBIfam" id="TIGR01844">
    <property type="entry name" value="type_I_sec_TolC"/>
    <property type="match status" value="1"/>
</dbReference>
<dbReference type="Proteomes" id="UP001562065">
    <property type="component" value="Unassembled WGS sequence"/>
</dbReference>
<comment type="subcellular location">
    <subcellularLocation>
        <location evidence="1">Cell outer membrane</location>
    </subcellularLocation>
</comment>
<feature type="signal peptide" evidence="8">
    <location>
        <begin position="1"/>
        <end position="24"/>
    </location>
</feature>
<keyword evidence="8" id="KW-0732">Signal</keyword>
<evidence type="ECO:0000256" key="2">
    <source>
        <dbReference type="ARBA" id="ARBA00007613"/>
    </source>
</evidence>
<evidence type="ECO:0000256" key="7">
    <source>
        <dbReference type="ARBA" id="ARBA00023237"/>
    </source>
</evidence>
<keyword evidence="10" id="KW-1185">Reference proteome</keyword>
<dbReference type="PANTHER" id="PTHR30026">
    <property type="entry name" value="OUTER MEMBRANE PROTEIN TOLC"/>
    <property type="match status" value="1"/>
</dbReference>
<evidence type="ECO:0000256" key="5">
    <source>
        <dbReference type="ARBA" id="ARBA00022692"/>
    </source>
</evidence>
<evidence type="ECO:0000256" key="6">
    <source>
        <dbReference type="ARBA" id="ARBA00023136"/>
    </source>
</evidence>
<keyword evidence="5" id="KW-0812">Transmembrane</keyword>
<keyword evidence="6" id="KW-0472">Membrane</keyword>
<keyword evidence="4" id="KW-1134">Transmembrane beta strand</keyword>
<gene>
    <name evidence="9" type="ORF">AB5I84_02210</name>
</gene>
<evidence type="ECO:0000256" key="3">
    <source>
        <dbReference type="ARBA" id="ARBA00022448"/>
    </source>
</evidence>
<dbReference type="Pfam" id="PF02321">
    <property type="entry name" value="OEP"/>
    <property type="match status" value="2"/>
</dbReference>